<evidence type="ECO:0000313" key="3">
    <source>
        <dbReference type="Proteomes" id="UP001327560"/>
    </source>
</evidence>
<dbReference type="Proteomes" id="UP001327560">
    <property type="component" value="Chromosome 2"/>
</dbReference>
<organism evidence="2 3">
    <name type="scientific">Canna indica</name>
    <name type="common">Indian-shot</name>
    <dbReference type="NCBI Taxonomy" id="4628"/>
    <lineage>
        <taxon>Eukaryota</taxon>
        <taxon>Viridiplantae</taxon>
        <taxon>Streptophyta</taxon>
        <taxon>Embryophyta</taxon>
        <taxon>Tracheophyta</taxon>
        <taxon>Spermatophyta</taxon>
        <taxon>Magnoliopsida</taxon>
        <taxon>Liliopsida</taxon>
        <taxon>Zingiberales</taxon>
        <taxon>Cannaceae</taxon>
        <taxon>Canna</taxon>
    </lineage>
</organism>
<dbReference type="EMBL" id="CP136891">
    <property type="protein sequence ID" value="WOK98416.1"/>
    <property type="molecule type" value="Genomic_DNA"/>
</dbReference>
<accession>A0AAQ3JY81</accession>
<name>A0AAQ3JY81_9LILI</name>
<dbReference type="AlphaFoldDB" id="A0AAQ3JY81"/>
<evidence type="ECO:0000256" key="1">
    <source>
        <dbReference type="SAM" id="MobiDB-lite"/>
    </source>
</evidence>
<protein>
    <submittedName>
        <fullName evidence="2">Uncharacterized protein</fullName>
    </submittedName>
</protein>
<proteinExistence type="predicted"/>
<sequence>MSLTIHSLVDHRSPASLLSRPHQQPPHPTLCNIPHLPPRPSPRVPHFPSILLPAPPREHYRSEVWLGERFDEFMNKLFEIAILELFDSELRAICISLRPQSSYNAGFAEIESEMYLE</sequence>
<keyword evidence="3" id="KW-1185">Reference proteome</keyword>
<reference evidence="2 3" key="1">
    <citation type="submission" date="2023-10" db="EMBL/GenBank/DDBJ databases">
        <title>Chromosome-scale genome assembly provides insights into flower coloration mechanisms of Canna indica.</title>
        <authorList>
            <person name="Li C."/>
        </authorList>
    </citation>
    <scope>NUCLEOTIDE SEQUENCE [LARGE SCALE GENOMIC DNA]</scope>
    <source>
        <tissue evidence="2">Flower</tissue>
    </source>
</reference>
<feature type="region of interest" description="Disordered" evidence="1">
    <location>
        <begin position="16"/>
        <end position="38"/>
    </location>
</feature>
<gene>
    <name evidence="2" type="ORF">Cni_G07128</name>
</gene>
<evidence type="ECO:0000313" key="2">
    <source>
        <dbReference type="EMBL" id="WOK98416.1"/>
    </source>
</evidence>